<dbReference type="EMBL" id="WMQE01000033">
    <property type="protein sequence ID" value="MTK22248.1"/>
    <property type="molecule type" value="Genomic_DNA"/>
</dbReference>
<dbReference type="Pfam" id="PF16784">
    <property type="entry name" value="HNHc_6"/>
    <property type="match status" value="1"/>
</dbReference>
<organism evidence="1 2">
    <name type="scientific">Turicibacter sanguinis</name>
    <dbReference type="NCBI Taxonomy" id="154288"/>
    <lineage>
        <taxon>Bacteria</taxon>
        <taxon>Bacillati</taxon>
        <taxon>Bacillota</taxon>
        <taxon>Erysipelotrichia</taxon>
        <taxon>Erysipelotrichales</taxon>
        <taxon>Turicibacteraceae</taxon>
        <taxon>Turicibacter</taxon>
    </lineage>
</organism>
<gene>
    <name evidence="1" type="ORF">GMA92_12590</name>
</gene>
<protein>
    <recommendedName>
        <fullName evidence="3">DUF968 domain-containing protein</fullName>
    </recommendedName>
</protein>
<evidence type="ECO:0000313" key="1">
    <source>
        <dbReference type="EMBL" id="MTK22248.1"/>
    </source>
</evidence>
<dbReference type="Proteomes" id="UP000487649">
    <property type="component" value="Unassembled WGS sequence"/>
</dbReference>
<dbReference type="InterPro" id="IPR041242">
    <property type="entry name" value="HNHc_6"/>
</dbReference>
<reference evidence="1 2" key="1">
    <citation type="journal article" date="2019" name="Nat. Med.">
        <title>A library of human gut bacterial isolates paired with longitudinal multiomics data enables mechanistic microbiome research.</title>
        <authorList>
            <person name="Poyet M."/>
            <person name="Groussin M."/>
            <person name="Gibbons S.M."/>
            <person name="Avila-Pacheco J."/>
            <person name="Jiang X."/>
            <person name="Kearney S.M."/>
            <person name="Perrotta A.R."/>
            <person name="Berdy B."/>
            <person name="Zhao S."/>
            <person name="Lieberman T.D."/>
            <person name="Swanson P.K."/>
            <person name="Smith M."/>
            <person name="Roesemann S."/>
            <person name="Alexander J.E."/>
            <person name="Rich S.A."/>
            <person name="Livny J."/>
            <person name="Vlamakis H."/>
            <person name="Clish C."/>
            <person name="Bullock K."/>
            <person name="Deik A."/>
            <person name="Scott J."/>
            <person name="Pierce K.A."/>
            <person name="Xavier R.J."/>
            <person name="Alm E.J."/>
        </authorList>
    </citation>
    <scope>NUCLEOTIDE SEQUENCE [LARGE SCALE GENOMIC DNA]</scope>
    <source>
        <strain evidence="1 2">BIOML-A198</strain>
    </source>
</reference>
<sequence>MLEKAIFFDYHETEKGAWFKVHVPGWFAPKKLIQKFMQGGIRLDDGRRISAKQRKLIYALFKDISLYTGYEVEELKELLKIDFMIDKDRDYFSLSNVEMEIATEFIEYVLEFMFAWDIPINKKVVVLAREVNNFLYLCLIHRKCAVCGSHADIHHHENLVGMGMDRAKHNHEDSRYIALCRVHHNECHNIGHKTFEDKYKITAIKLNEATIKELGI</sequence>
<proteinExistence type="predicted"/>
<accession>A0A9X4XFY5</accession>
<name>A0A9X4XFY5_9FIRM</name>
<evidence type="ECO:0000313" key="2">
    <source>
        <dbReference type="Proteomes" id="UP000487649"/>
    </source>
</evidence>
<dbReference type="AlphaFoldDB" id="A0A9X4XFY5"/>
<comment type="caution">
    <text evidence="1">The sequence shown here is derived from an EMBL/GenBank/DDBJ whole genome shotgun (WGS) entry which is preliminary data.</text>
</comment>
<evidence type="ECO:0008006" key="3">
    <source>
        <dbReference type="Google" id="ProtNLM"/>
    </source>
</evidence>